<dbReference type="GO" id="GO:0000270">
    <property type="term" value="P:peptidoglycan metabolic process"/>
    <property type="evidence" value="ECO:0007669"/>
    <property type="project" value="TreeGrafter"/>
</dbReference>
<dbReference type="AlphaFoldDB" id="A0A5B7WSB0"/>
<dbReference type="KEGG" id="gcr:GcLGCM259_0080"/>
<reference evidence="3 4" key="1">
    <citation type="submission" date="2018-12" db="EMBL/GenBank/DDBJ databases">
        <title>Complete Genome Sequence of Glutamicibacter creatinolyticus strain LGCM259,isolated from an abscess of a 12-year-old mare in Italy.</title>
        <authorList>
            <person name="Santos R.G."/>
            <person name="Silva A.L."/>
            <person name="Seyffert N."/>
            <person name="Castro T.L.P."/>
            <person name="Attili A.R."/>
            <person name="Rifici C."/>
            <person name="Mazzullo G."/>
            <person name="Brenig B."/>
            <person name="Venanzi F."/>
            <person name="Azevedo V."/>
        </authorList>
    </citation>
    <scope>NUCLEOTIDE SEQUENCE [LARGE SCALE GENOMIC DNA]</scope>
    <source>
        <strain evidence="3 4">LGCM 259</strain>
    </source>
</reference>
<dbReference type="PANTHER" id="PTHR30023">
    <property type="entry name" value="D-ALANYL-D-ALANINE CARBOXYPEPTIDASE"/>
    <property type="match status" value="1"/>
</dbReference>
<evidence type="ECO:0000256" key="1">
    <source>
        <dbReference type="ARBA" id="ARBA00006096"/>
    </source>
</evidence>
<proteinExistence type="inferred from homology"/>
<accession>A0A5B7WSB0</accession>
<dbReference type="PRINTS" id="PR00922">
    <property type="entry name" value="DADACBPTASE3"/>
</dbReference>
<dbReference type="GO" id="GO:0006508">
    <property type="term" value="P:proteolysis"/>
    <property type="evidence" value="ECO:0007669"/>
    <property type="project" value="InterPro"/>
</dbReference>
<evidence type="ECO:0000313" key="4">
    <source>
        <dbReference type="Proteomes" id="UP000307000"/>
    </source>
</evidence>
<dbReference type="RefSeq" id="WP_138925406.1">
    <property type="nucleotide sequence ID" value="NZ_CP034412.1"/>
</dbReference>
<dbReference type="SUPFAM" id="SSF56601">
    <property type="entry name" value="beta-lactamase/transpeptidase-like"/>
    <property type="match status" value="1"/>
</dbReference>
<evidence type="ECO:0000313" key="3">
    <source>
        <dbReference type="EMBL" id="QCY45873.1"/>
    </source>
</evidence>
<comment type="similarity">
    <text evidence="1">Belongs to the peptidase S13 family.</text>
</comment>
<dbReference type="InterPro" id="IPR000667">
    <property type="entry name" value="Peptidase_S13"/>
</dbReference>
<dbReference type="Proteomes" id="UP000307000">
    <property type="component" value="Chromosome"/>
</dbReference>
<organism evidence="3 4">
    <name type="scientific">Glutamicibacter creatinolyticus</name>
    <dbReference type="NCBI Taxonomy" id="162496"/>
    <lineage>
        <taxon>Bacteria</taxon>
        <taxon>Bacillati</taxon>
        <taxon>Actinomycetota</taxon>
        <taxon>Actinomycetes</taxon>
        <taxon>Micrococcales</taxon>
        <taxon>Micrococcaceae</taxon>
        <taxon>Glutamicibacter</taxon>
    </lineage>
</organism>
<dbReference type="PANTHER" id="PTHR30023:SF0">
    <property type="entry name" value="PENICILLIN-SENSITIVE CARBOXYPEPTIDASE A"/>
    <property type="match status" value="1"/>
</dbReference>
<gene>
    <name evidence="3" type="ORF">GcLGCM259_0080</name>
</gene>
<name>A0A5B7WSB0_9MICC</name>
<evidence type="ECO:0000256" key="2">
    <source>
        <dbReference type="ARBA" id="ARBA00022801"/>
    </source>
</evidence>
<dbReference type="GO" id="GO:0004185">
    <property type="term" value="F:serine-type carboxypeptidase activity"/>
    <property type="evidence" value="ECO:0007669"/>
    <property type="project" value="InterPro"/>
</dbReference>
<dbReference type="InterPro" id="IPR012338">
    <property type="entry name" value="Beta-lactam/transpept-like"/>
</dbReference>
<dbReference type="EMBL" id="CP034412">
    <property type="protein sequence ID" value="QCY45873.1"/>
    <property type="molecule type" value="Genomic_DNA"/>
</dbReference>
<protein>
    <recommendedName>
        <fullName evidence="5">D-alanyl-D-alanine carboxypeptidase/D-alanyl-D-alanine-endopeptidase</fullName>
    </recommendedName>
</protein>
<dbReference type="Gene3D" id="3.40.710.10">
    <property type="entry name" value="DD-peptidase/beta-lactamase superfamily"/>
    <property type="match status" value="2"/>
</dbReference>
<keyword evidence="4" id="KW-1185">Reference proteome</keyword>
<keyword evidence="2" id="KW-0378">Hydrolase</keyword>
<evidence type="ECO:0008006" key="5">
    <source>
        <dbReference type="Google" id="ProtNLM"/>
    </source>
</evidence>
<dbReference type="Pfam" id="PF02113">
    <property type="entry name" value="Peptidase_S13"/>
    <property type="match status" value="2"/>
</dbReference>
<sequence length="453" mass="46051">MKASTRRLVTLIAAAAAALAMIVAMFSAPRLFTGAPQAFHTPASATLEPAPAAQVTDPGGQAPITDAGILTAKLDAILADAPDGTGFSAQVLDLPTGQVLYEKNGAGPGTPASSLKIATAIAALDTLGAGHRLQTSTLLDGDTLVLRGGGDVLLGDGASDPAATVGHAGIKTLAEQTARELKQRGVQQVKLWLDDSLFAGAQGNAAWDKSLYTSNNIADLYPLAHYAGRASAVKGAAHERDAAQAVRRVFARELSAHLQVTDGGRGAYPGGEVLASVDSAPLGAQIKHMLLVSDNYLTETMGRLVAVELGLEPGQANQAVQQVAERLGAQGMELADASGLAASNKVPPAALTGLLHAASHSPDAGLRELAYWLPVAGYSGTLADRLGTADTRGLIRAKTGSLSGVATLTGVTLTSDGRPVAFSIFAHHPGGGLAPHKPTLDAAVRALHACGCR</sequence>